<name>A0A653CMJ4_CALMS</name>
<dbReference type="EMBL" id="CAACVG010008197">
    <property type="protein sequence ID" value="VEN48918.1"/>
    <property type="molecule type" value="Genomic_DNA"/>
</dbReference>
<gene>
    <name evidence="2" type="ORF">CALMAC_LOCUS10203</name>
</gene>
<feature type="region of interest" description="Disordered" evidence="1">
    <location>
        <begin position="279"/>
        <end position="404"/>
    </location>
</feature>
<evidence type="ECO:0000313" key="2">
    <source>
        <dbReference type="EMBL" id="VEN48918.1"/>
    </source>
</evidence>
<dbReference type="AlphaFoldDB" id="A0A653CMJ4"/>
<sequence>MFTGLQIVQPSELNRSWLLGRDQDVIKAEISRENTLSLKNYHLIGIEFLYQNFVKKFKGSIINSEEGLDIQFQVSLFIKALQKSCRDNKCLVLVLTPDHLLIKWHYHLTVDGGFLVKIITDDDSAKIIAESDKTAILLPFSCIKAAESLIDYDYSLVVVDHLDEVANKLVLRKIFGKFNIGLTRRSFYLKPDQKLQWTMLNWANPGCVGKLADFYEIDNDNFANFRDNYRFWWLRITWNFCESFQKKTDEEIEKYNQLLAGWASSHRLVEYQRKPKISEISDNNDKTKKSGSAGTQTNSRKNKKGRKFSSSISNISYANDENKSDILQQPTNGTSNDHERCDDIVGSSQLDKNEPSLPEISKNLVGKNCSSKRQRTEKKLDFSQSISQASTMPISERSREEESNLINSIQKPNTESITMDDNPILSFFMDNDDSEKKYDTQCYLKPELSEKEIIVSNDEADGDILRSIIDDSDSKTAPSVVQQDGDLFYKKEEILSQIYDTSDKTMDIETDFLSTFIDS</sequence>
<proteinExistence type="predicted"/>
<feature type="compositionally biased region" description="Polar residues" evidence="1">
    <location>
        <begin position="290"/>
        <end position="299"/>
    </location>
</feature>
<evidence type="ECO:0000256" key="1">
    <source>
        <dbReference type="SAM" id="MobiDB-lite"/>
    </source>
</evidence>
<reference evidence="2 3" key="1">
    <citation type="submission" date="2019-01" db="EMBL/GenBank/DDBJ databases">
        <authorList>
            <person name="Sayadi A."/>
        </authorList>
    </citation>
    <scope>NUCLEOTIDE SEQUENCE [LARGE SCALE GENOMIC DNA]</scope>
</reference>
<keyword evidence="3" id="KW-1185">Reference proteome</keyword>
<dbReference type="OrthoDB" id="6819249at2759"/>
<protein>
    <submittedName>
        <fullName evidence="2">Uncharacterized protein</fullName>
    </submittedName>
</protein>
<dbReference type="Proteomes" id="UP000410492">
    <property type="component" value="Unassembled WGS sequence"/>
</dbReference>
<feature type="compositionally biased region" description="Polar residues" evidence="1">
    <location>
        <begin position="382"/>
        <end position="393"/>
    </location>
</feature>
<feature type="compositionally biased region" description="Basic and acidic residues" evidence="1">
    <location>
        <begin position="279"/>
        <end position="288"/>
    </location>
</feature>
<feature type="compositionally biased region" description="Polar residues" evidence="1">
    <location>
        <begin position="308"/>
        <end position="335"/>
    </location>
</feature>
<organism evidence="2 3">
    <name type="scientific">Callosobruchus maculatus</name>
    <name type="common">Southern cowpea weevil</name>
    <name type="synonym">Pulse bruchid</name>
    <dbReference type="NCBI Taxonomy" id="64391"/>
    <lineage>
        <taxon>Eukaryota</taxon>
        <taxon>Metazoa</taxon>
        <taxon>Ecdysozoa</taxon>
        <taxon>Arthropoda</taxon>
        <taxon>Hexapoda</taxon>
        <taxon>Insecta</taxon>
        <taxon>Pterygota</taxon>
        <taxon>Neoptera</taxon>
        <taxon>Endopterygota</taxon>
        <taxon>Coleoptera</taxon>
        <taxon>Polyphaga</taxon>
        <taxon>Cucujiformia</taxon>
        <taxon>Chrysomeloidea</taxon>
        <taxon>Chrysomelidae</taxon>
        <taxon>Bruchinae</taxon>
        <taxon>Bruchini</taxon>
        <taxon>Callosobruchus</taxon>
    </lineage>
</organism>
<evidence type="ECO:0000313" key="3">
    <source>
        <dbReference type="Proteomes" id="UP000410492"/>
    </source>
</evidence>
<accession>A0A653CMJ4</accession>